<proteinExistence type="predicted"/>
<name>A0A367RLS0_NOSPU</name>
<dbReference type="Pfam" id="PF13621">
    <property type="entry name" value="Cupin_8"/>
    <property type="match status" value="1"/>
</dbReference>
<gene>
    <name evidence="2" type="ORF">A6769_15890</name>
</gene>
<dbReference type="Gene3D" id="2.60.120.650">
    <property type="entry name" value="Cupin"/>
    <property type="match status" value="1"/>
</dbReference>
<organism evidence="2 3">
    <name type="scientific">Nostoc punctiforme NIES-2108</name>
    <dbReference type="NCBI Taxonomy" id="1356359"/>
    <lineage>
        <taxon>Bacteria</taxon>
        <taxon>Bacillati</taxon>
        <taxon>Cyanobacteriota</taxon>
        <taxon>Cyanophyceae</taxon>
        <taxon>Nostocales</taxon>
        <taxon>Nostocaceae</taxon>
        <taxon>Nostoc</taxon>
    </lineage>
</organism>
<dbReference type="PANTHER" id="PTHR12461:SF105">
    <property type="entry name" value="HYPOXIA-INDUCIBLE FACTOR 1-ALPHA INHIBITOR"/>
    <property type="match status" value="1"/>
</dbReference>
<accession>A0A367RLS0</accession>
<dbReference type="SMART" id="SM00558">
    <property type="entry name" value="JmjC"/>
    <property type="match status" value="1"/>
</dbReference>
<dbReference type="PANTHER" id="PTHR12461">
    <property type="entry name" value="HYPOXIA-INDUCIBLE FACTOR 1 ALPHA INHIBITOR-RELATED"/>
    <property type="match status" value="1"/>
</dbReference>
<sequence>MKVKNSNSILRIKNPNQEEFVELWKQYQPFLIEGVAEYWDACSKWSNDYLIKHCGNNLVEIQNFKKDFFDDYKIFSYVGAYVEDRKIIKYNEYVKEIQERVNENKNDSDLVGCYLPSAFFEDSFPEIIGDVIYPKYLNRKPLVNYWHGFSSKNFSSASALHFDGVHNIFVQIRGRKKILLYPPLDYLSFYPPLEDSRGLAAYSKVDPNLPNLELFPKFPWQEKIEIVIQPGEMLYIPPYWWHHVTAIDENISLSFFYDITIQDYFKQKNMSSVLFNIAPHYLFHAISSPDALQSSIAMIKSFILPGSFTESARDEKLK</sequence>
<dbReference type="PROSITE" id="PS51184">
    <property type="entry name" value="JMJC"/>
    <property type="match status" value="1"/>
</dbReference>
<comment type="caution">
    <text evidence="2">The sequence shown here is derived from an EMBL/GenBank/DDBJ whole genome shotgun (WGS) entry which is preliminary data.</text>
</comment>
<dbReference type="SUPFAM" id="SSF51197">
    <property type="entry name" value="Clavaminate synthase-like"/>
    <property type="match status" value="1"/>
</dbReference>
<evidence type="ECO:0000313" key="3">
    <source>
        <dbReference type="Proteomes" id="UP000252085"/>
    </source>
</evidence>
<dbReference type="InterPro" id="IPR003347">
    <property type="entry name" value="JmjC_dom"/>
</dbReference>
<dbReference type="EMBL" id="LXQE01000148">
    <property type="protein sequence ID" value="RCJ36604.1"/>
    <property type="molecule type" value="Genomic_DNA"/>
</dbReference>
<dbReference type="Proteomes" id="UP000252085">
    <property type="component" value="Unassembled WGS sequence"/>
</dbReference>
<evidence type="ECO:0000313" key="2">
    <source>
        <dbReference type="EMBL" id="RCJ36604.1"/>
    </source>
</evidence>
<dbReference type="AlphaFoldDB" id="A0A367RLS0"/>
<feature type="domain" description="JmjC" evidence="1">
    <location>
        <begin position="113"/>
        <end position="274"/>
    </location>
</feature>
<protein>
    <recommendedName>
        <fullName evidence="1">JmjC domain-containing protein</fullName>
    </recommendedName>
</protein>
<reference evidence="2 3" key="1">
    <citation type="submission" date="2016-04" db="EMBL/GenBank/DDBJ databases">
        <authorList>
            <person name="Evans L.H."/>
            <person name="Alamgir A."/>
            <person name="Owens N."/>
            <person name="Weber N.D."/>
            <person name="Virtaneva K."/>
            <person name="Barbian K."/>
            <person name="Babar A."/>
            <person name="Rosenke K."/>
        </authorList>
    </citation>
    <scope>NUCLEOTIDE SEQUENCE [LARGE SCALE GENOMIC DNA]</scope>
    <source>
        <strain evidence="2">NIES-2108</strain>
    </source>
</reference>
<evidence type="ECO:0000259" key="1">
    <source>
        <dbReference type="PROSITE" id="PS51184"/>
    </source>
</evidence>
<dbReference type="InterPro" id="IPR041667">
    <property type="entry name" value="Cupin_8"/>
</dbReference>